<accession>A0ABN6I8W6</accession>
<dbReference type="RefSeq" id="WP_221272640.1">
    <property type="nucleotide sequence ID" value="NZ_AP024820.1"/>
</dbReference>
<sequence length="130" mass="15093">MDKLFDAWNKQRKNTNKLAPYRVIPGYTYWVCGGYNVGCEVYGKSVSFTRLILVSRVLANKLSLGVSLSSKTYKKKMPYHHLFKNGRGIEQIALLHQIRTFDARRRRNKVSRADRQTSETIKGKIRNEVI</sequence>
<dbReference type="Pfam" id="PF02452">
    <property type="entry name" value="PemK_toxin"/>
    <property type="match status" value="1"/>
</dbReference>
<evidence type="ECO:0000313" key="2">
    <source>
        <dbReference type="Proteomes" id="UP000826146"/>
    </source>
</evidence>
<organism evidence="1 2">
    <name type="scientific">Helicobacter gastrofelis</name>
    <dbReference type="NCBI Taxonomy" id="2849642"/>
    <lineage>
        <taxon>Bacteria</taxon>
        <taxon>Pseudomonadati</taxon>
        <taxon>Campylobacterota</taxon>
        <taxon>Epsilonproteobacteria</taxon>
        <taxon>Campylobacterales</taxon>
        <taxon>Helicobacteraceae</taxon>
        <taxon>Helicobacter</taxon>
    </lineage>
</organism>
<gene>
    <name evidence="1" type="ORF">NHP190012_16540</name>
</gene>
<geneLocation type="plasmid" evidence="1 2">
    <name>pNHP190012_1</name>
</geneLocation>
<protein>
    <submittedName>
        <fullName evidence="1">Uncharacterized protein</fullName>
    </submittedName>
</protein>
<dbReference type="InterPro" id="IPR011067">
    <property type="entry name" value="Plasmid_toxin/cell-grow_inhib"/>
</dbReference>
<reference evidence="1 2" key="1">
    <citation type="submission" date="2021-07" db="EMBL/GenBank/DDBJ databases">
        <title>Novel Helicobacter sp. Isolated from a cat.</title>
        <authorList>
            <person name="Rimbara E."/>
            <person name="Suzuki M."/>
        </authorList>
    </citation>
    <scope>NUCLEOTIDE SEQUENCE [LARGE SCALE GENOMIC DNA]</scope>
    <source>
        <strain evidence="2">NHP19-012</strain>
        <plasmid evidence="1 2">pNHP190012_1</plasmid>
    </source>
</reference>
<keyword evidence="1" id="KW-0614">Plasmid</keyword>
<dbReference type="SUPFAM" id="SSF50118">
    <property type="entry name" value="Cell growth inhibitor/plasmid maintenance toxic component"/>
    <property type="match status" value="1"/>
</dbReference>
<dbReference type="Gene3D" id="2.30.30.110">
    <property type="match status" value="1"/>
</dbReference>
<dbReference type="Proteomes" id="UP000826146">
    <property type="component" value="Plasmid pNHP190012_1"/>
</dbReference>
<evidence type="ECO:0000313" key="1">
    <source>
        <dbReference type="EMBL" id="BCZ20012.1"/>
    </source>
</evidence>
<dbReference type="EMBL" id="AP024820">
    <property type="protein sequence ID" value="BCZ20012.1"/>
    <property type="molecule type" value="Genomic_DNA"/>
</dbReference>
<dbReference type="InterPro" id="IPR003477">
    <property type="entry name" value="PemK-like"/>
</dbReference>
<proteinExistence type="predicted"/>
<name>A0ABN6I8W6_9HELI</name>
<keyword evidence="2" id="KW-1185">Reference proteome</keyword>